<sequence>MKVVAVTACIAGIAHTYMASAGLKKAAKAKGIEIYVETQGALGIQDKLAQKDIDEADFVIFAVDTKVSKAERFNNKKILTVRISEAVKDAGKVIEKGIEL</sequence>
<dbReference type="InterPro" id="IPR003353">
    <property type="entry name" value="PTS_IIB_fruc"/>
</dbReference>
<organism evidence="7 8">
    <name type="scientific">Clostridium frigoriphilum</name>
    <dbReference type="NCBI Taxonomy" id="443253"/>
    <lineage>
        <taxon>Bacteria</taxon>
        <taxon>Bacillati</taxon>
        <taxon>Bacillota</taxon>
        <taxon>Clostridia</taxon>
        <taxon>Eubacteriales</taxon>
        <taxon>Clostridiaceae</taxon>
        <taxon>Clostridium</taxon>
    </lineage>
</organism>
<dbReference type="PANTHER" id="PTHR30505">
    <property type="entry name" value="FRUCTOSE-LIKE PERMEASE"/>
    <property type="match status" value="1"/>
</dbReference>
<dbReference type="EMBL" id="JAZHFS010000036">
    <property type="protein sequence ID" value="MEF2115022.1"/>
    <property type="molecule type" value="Genomic_DNA"/>
</dbReference>
<keyword evidence="3" id="KW-0762">Sugar transport</keyword>
<keyword evidence="5" id="KW-0418">Kinase</keyword>
<dbReference type="CDD" id="cd05569">
    <property type="entry name" value="PTS_IIB_fructose"/>
    <property type="match status" value="1"/>
</dbReference>
<dbReference type="InterPro" id="IPR050864">
    <property type="entry name" value="Bacterial_PTS_Sugar_Transport"/>
</dbReference>
<dbReference type="RefSeq" id="WP_216255116.1">
    <property type="nucleotide sequence ID" value="NZ_JAZHFS010000036.1"/>
</dbReference>
<dbReference type="Proteomes" id="UP001498469">
    <property type="component" value="Unassembled WGS sequence"/>
</dbReference>
<keyword evidence="1" id="KW-0813">Transport</keyword>
<dbReference type="InterPro" id="IPR003501">
    <property type="entry name" value="PTS_EIIB_2/3"/>
</dbReference>
<keyword evidence="8" id="KW-1185">Reference proteome</keyword>
<evidence type="ECO:0000256" key="1">
    <source>
        <dbReference type="ARBA" id="ARBA00022448"/>
    </source>
</evidence>
<dbReference type="PANTHER" id="PTHR30505:SF0">
    <property type="entry name" value="FRUCTOSE-LIKE PTS SYSTEM EIIBC COMPONENT-RELATED"/>
    <property type="match status" value="1"/>
</dbReference>
<protein>
    <submittedName>
        <fullName evidence="7">PTS fructose transporter subunit IIB</fullName>
        <ecNumber evidence="7">2.7.1.202</ecNumber>
    </submittedName>
</protein>
<evidence type="ECO:0000256" key="3">
    <source>
        <dbReference type="ARBA" id="ARBA00022597"/>
    </source>
</evidence>
<name>A0ABU7UUI5_9CLOT</name>
<dbReference type="EC" id="2.7.1.202" evidence="7"/>
<evidence type="ECO:0000313" key="7">
    <source>
        <dbReference type="EMBL" id="MEF2115022.1"/>
    </source>
</evidence>
<dbReference type="PROSITE" id="PS51099">
    <property type="entry name" value="PTS_EIIB_TYPE_2"/>
    <property type="match status" value="1"/>
</dbReference>
<gene>
    <name evidence="7" type="ORF">SJI18_22325</name>
</gene>
<evidence type="ECO:0000256" key="2">
    <source>
        <dbReference type="ARBA" id="ARBA00022553"/>
    </source>
</evidence>
<keyword evidence="7" id="KW-0808">Transferase</keyword>
<evidence type="ECO:0000256" key="5">
    <source>
        <dbReference type="ARBA" id="ARBA00022777"/>
    </source>
</evidence>
<dbReference type="Pfam" id="PF02302">
    <property type="entry name" value="PTS_IIB"/>
    <property type="match status" value="1"/>
</dbReference>
<dbReference type="GO" id="GO:0016740">
    <property type="term" value="F:transferase activity"/>
    <property type="evidence" value="ECO:0007669"/>
    <property type="project" value="UniProtKB-KW"/>
</dbReference>
<reference evidence="7 8" key="1">
    <citation type="submission" date="2023-11" db="EMBL/GenBank/DDBJ databases">
        <title>Draft genome sequence of a psychrophilic Clostridium strain from permafrost water brine.</title>
        <authorList>
            <person name="Shcherbakova V.A."/>
            <person name="Trubitsyn V.E."/>
            <person name="Zakharyuk A.G."/>
        </authorList>
    </citation>
    <scope>NUCLEOTIDE SEQUENCE [LARGE SCALE GENOMIC DNA]</scope>
    <source>
        <strain evidence="7 8">14F</strain>
    </source>
</reference>
<proteinExistence type="predicted"/>
<dbReference type="NCBIfam" id="TIGR00829">
    <property type="entry name" value="FRU"/>
    <property type="match status" value="1"/>
</dbReference>
<dbReference type="InterPro" id="IPR013011">
    <property type="entry name" value="PTS_EIIB_2"/>
</dbReference>
<evidence type="ECO:0000256" key="4">
    <source>
        <dbReference type="ARBA" id="ARBA00022683"/>
    </source>
</evidence>
<accession>A0ABU7UUI5</accession>
<evidence type="ECO:0000259" key="6">
    <source>
        <dbReference type="PROSITE" id="PS51099"/>
    </source>
</evidence>
<feature type="domain" description="PTS EIIB type-2" evidence="6">
    <location>
        <begin position="1"/>
        <end position="99"/>
    </location>
</feature>
<keyword evidence="4" id="KW-0598">Phosphotransferase system</keyword>
<keyword evidence="2" id="KW-0597">Phosphoprotein</keyword>
<comment type="caution">
    <text evidence="7">The sequence shown here is derived from an EMBL/GenBank/DDBJ whole genome shotgun (WGS) entry which is preliminary data.</text>
</comment>
<evidence type="ECO:0000313" key="8">
    <source>
        <dbReference type="Proteomes" id="UP001498469"/>
    </source>
</evidence>